<evidence type="ECO:0000313" key="8">
    <source>
        <dbReference type="Proteomes" id="UP000751614"/>
    </source>
</evidence>
<protein>
    <recommendedName>
        <fullName evidence="5 6">Dephospho-CoA kinase</fullName>
        <ecNumber evidence="5 6">2.7.1.24</ecNumber>
    </recommendedName>
    <alternativeName>
        <fullName evidence="5">Dephosphocoenzyme A kinase</fullName>
    </alternativeName>
</protein>
<dbReference type="CDD" id="cd02022">
    <property type="entry name" value="DPCK"/>
    <property type="match status" value="1"/>
</dbReference>
<evidence type="ECO:0000256" key="5">
    <source>
        <dbReference type="HAMAP-Rule" id="MF_00376"/>
    </source>
</evidence>
<dbReference type="NCBIfam" id="TIGR00152">
    <property type="entry name" value="dephospho-CoA kinase"/>
    <property type="match status" value="1"/>
</dbReference>
<evidence type="ECO:0000256" key="1">
    <source>
        <dbReference type="ARBA" id="ARBA00009018"/>
    </source>
</evidence>
<feature type="binding site" evidence="5">
    <location>
        <begin position="11"/>
        <end position="16"/>
    </location>
    <ligand>
        <name>ATP</name>
        <dbReference type="ChEBI" id="CHEBI:30616"/>
    </ligand>
</feature>
<dbReference type="Gene3D" id="3.40.50.300">
    <property type="entry name" value="P-loop containing nucleotide triphosphate hydrolases"/>
    <property type="match status" value="1"/>
</dbReference>
<dbReference type="InterPro" id="IPR027417">
    <property type="entry name" value="P-loop_NTPase"/>
</dbReference>
<dbReference type="EC" id="2.7.1.24" evidence="5 6"/>
<dbReference type="GO" id="GO:0004140">
    <property type="term" value="F:dephospho-CoA kinase activity"/>
    <property type="evidence" value="ECO:0007669"/>
    <property type="project" value="UniProtKB-EC"/>
</dbReference>
<accession>A0ABY2WP85</accession>
<dbReference type="HAMAP" id="MF_00376">
    <property type="entry name" value="Dephospho_CoA_kinase"/>
    <property type="match status" value="1"/>
</dbReference>
<evidence type="ECO:0000256" key="2">
    <source>
        <dbReference type="ARBA" id="ARBA00022741"/>
    </source>
</evidence>
<comment type="similarity">
    <text evidence="1 5">Belongs to the CoaE family.</text>
</comment>
<keyword evidence="8" id="KW-1185">Reference proteome</keyword>
<dbReference type="EMBL" id="VCNI01000001">
    <property type="protein sequence ID" value="TMU56806.1"/>
    <property type="molecule type" value="Genomic_DNA"/>
</dbReference>
<dbReference type="Pfam" id="PF01121">
    <property type="entry name" value="CoaE"/>
    <property type="match status" value="1"/>
</dbReference>
<comment type="catalytic activity">
    <reaction evidence="5">
        <text>3'-dephospho-CoA + ATP = ADP + CoA + H(+)</text>
        <dbReference type="Rhea" id="RHEA:18245"/>
        <dbReference type="ChEBI" id="CHEBI:15378"/>
        <dbReference type="ChEBI" id="CHEBI:30616"/>
        <dbReference type="ChEBI" id="CHEBI:57287"/>
        <dbReference type="ChEBI" id="CHEBI:57328"/>
        <dbReference type="ChEBI" id="CHEBI:456216"/>
        <dbReference type="EC" id="2.7.1.24"/>
    </reaction>
</comment>
<sequence>MRIVGLTGGIGSGKSTVAEMFRALGISVYDSDVEARNLMTSSAQVKEAIVELLGEASYEDGNLNRTFVASKVFAEPVLLKALNRIVHPAVREHFAHWVTKQEGPYVIQETALIFENGMQDQYDHIILVSAPYEIRLERVMRRDQAIKEQVLERMRNQLEDDKKKDLSHFIIDNLDLENTRRQVIKLHETLANQAN</sequence>
<name>A0ABY2WP85_9FLAO</name>
<dbReference type="RefSeq" id="WP_138833635.1">
    <property type="nucleotide sequence ID" value="NZ_VCNI01000001.1"/>
</dbReference>
<dbReference type="PANTHER" id="PTHR10695">
    <property type="entry name" value="DEPHOSPHO-COA KINASE-RELATED"/>
    <property type="match status" value="1"/>
</dbReference>
<keyword evidence="5 7" id="KW-0808">Transferase</keyword>
<keyword evidence="5" id="KW-0963">Cytoplasm</keyword>
<dbReference type="PANTHER" id="PTHR10695:SF46">
    <property type="entry name" value="BIFUNCTIONAL COENZYME A SYNTHASE-RELATED"/>
    <property type="match status" value="1"/>
</dbReference>
<evidence type="ECO:0000256" key="3">
    <source>
        <dbReference type="ARBA" id="ARBA00022840"/>
    </source>
</evidence>
<keyword evidence="5 7" id="KW-0418">Kinase</keyword>
<proteinExistence type="inferred from homology"/>
<reference evidence="7 8" key="1">
    <citation type="submission" date="2019-05" db="EMBL/GenBank/DDBJ databases">
        <title>Flagellimonas sp. AsT0115, sp. nov., isolated from a marine red algae, Asparagopsis taxiformis.</title>
        <authorList>
            <person name="Kim J."/>
            <person name="Jeong S.E."/>
            <person name="Jeon C.O."/>
        </authorList>
    </citation>
    <scope>NUCLEOTIDE SEQUENCE [LARGE SCALE GENOMIC DNA]</scope>
    <source>
        <strain evidence="7 8">AsT0115</strain>
    </source>
</reference>
<dbReference type="PROSITE" id="PS51219">
    <property type="entry name" value="DPCK"/>
    <property type="match status" value="1"/>
</dbReference>
<dbReference type="InterPro" id="IPR001977">
    <property type="entry name" value="Depp_CoAkinase"/>
</dbReference>
<dbReference type="SUPFAM" id="SSF52540">
    <property type="entry name" value="P-loop containing nucleoside triphosphate hydrolases"/>
    <property type="match status" value="1"/>
</dbReference>
<keyword evidence="4 5" id="KW-0173">Coenzyme A biosynthesis</keyword>
<comment type="caution">
    <text evidence="7">The sequence shown here is derived from an EMBL/GenBank/DDBJ whole genome shotgun (WGS) entry which is preliminary data.</text>
</comment>
<comment type="pathway">
    <text evidence="5">Cofactor biosynthesis; coenzyme A biosynthesis; CoA from (R)-pantothenate: step 5/5.</text>
</comment>
<keyword evidence="2 5" id="KW-0547">Nucleotide-binding</keyword>
<evidence type="ECO:0000313" key="7">
    <source>
        <dbReference type="EMBL" id="TMU56806.1"/>
    </source>
</evidence>
<comment type="subcellular location">
    <subcellularLocation>
        <location evidence="5">Cytoplasm</location>
    </subcellularLocation>
</comment>
<comment type="function">
    <text evidence="5">Catalyzes the phosphorylation of the 3'-hydroxyl group of dephosphocoenzyme A to form coenzyme A.</text>
</comment>
<evidence type="ECO:0000256" key="4">
    <source>
        <dbReference type="ARBA" id="ARBA00022993"/>
    </source>
</evidence>
<evidence type="ECO:0000256" key="6">
    <source>
        <dbReference type="NCBIfam" id="TIGR00152"/>
    </source>
</evidence>
<gene>
    <name evidence="5" type="primary">coaE</name>
    <name evidence="7" type="ORF">FGG15_04480</name>
</gene>
<organism evidence="7 8">
    <name type="scientific">Flagellimonas algicola</name>
    <dbReference type="NCBI Taxonomy" id="2583815"/>
    <lineage>
        <taxon>Bacteria</taxon>
        <taxon>Pseudomonadati</taxon>
        <taxon>Bacteroidota</taxon>
        <taxon>Flavobacteriia</taxon>
        <taxon>Flavobacteriales</taxon>
        <taxon>Flavobacteriaceae</taxon>
        <taxon>Flagellimonas</taxon>
    </lineage>
</organism>
<dbReference type="Proteomes" id="UP000751614">
    <property type="component" value="Unassembled WGS sequence"/>
</dbReference>
<keyword evidence="3 5" id="KW-0067">ATP-binding</keyword>